<dbReference type="PROSITE" id="PS50977">
    <property type="entry name" value="HTH_TETR_2"/>
    <property type="match status" value="1"/>
</dbReference>
<feature type="DNA-binding region" description="H-T-H motif" evidence="2">
    <location>
        <begin position="31"/>
        <end position="50"/>
    </location>
</feature>
<evidence type="ECO:0000256" key="2">
    <source>
        <dbReference type="PROSITE-ProRule" id="PRU00335"/>
    </source>
</evidence>
<dbReference type="EMBL" id="VIJZ01000005">
    <property type="protein sequence ID" value="TQR98247.1"/>
    <property type="molecule type" value="Genomic_DNA"/>
</dbReference>
<keyword evidence="5" id="KW-1185">Reference proteome</keyword>
<dbReference type="InterPro" id="IPR001647">
    <property type="entry name" value="HTH_TetR"/>
</dbReference>
<dbReference type="Pfam" id="PF00440">
    <property type="entry name" value="TetR_N"/>
    <property type="match status" value="1"/>
</dbReference>
<reference evidence="4 5" key="1">
    <citation type="submission" date="2019-07" db="EMBL/GenBank/DDBJ databases">
        <title>Paenibacillus ottowii sp. nov. isolated from a fermentation system processing bovine manure.</title>
        <authorList>
            <person name="Velazquez L.F."/>
            <person name="Rajbanshi S."/>
            <person name="Guan S."/>
            <person name="Hinchee M."/>
            <person name="Welsh A."/>
        </authorList>
    </citation>
    <scope>NUCLEOTIDE SEQUENCE [LARGE SCALE GENOMIC DNA]</scope>
    <source>
        <strain evidence="4 5">MS2379</strain>
    </source>
</reference>
<dbReference type="Proteomes" id="UP000319219">
    <property type="component" value="Unassembled WGS sequence"/>
</dbReference>
<sequence length="220" mass="26190">MSMENQQDKVKNKLLKKLIPSLMKDGFQQMRMDDIAKFMDVSRATMYKNFSSKEEVIEGVVRIFVDYIEQLEDRTNEDDDQSFGVWFQQLFEQSVSLVGKISDVFLKDLQTVFPDMYDVLKTALDKREQQTLKFYQDGKNKGVFNPINEKFILLQDDILLREILNVKYLLYNQITIQQVLHDYYHLKKIQLFKPEKMSLVDDSRIHPVIEHFVEKFNRAL</sequence>
<dbReference type="SUPFAM" id="SSF46689">
    <property type="entry name" value="Homeodomain-like"/>
    <property type="match status" value="1"/>
</dbReference>
<dbReference type="Gene3D" id="1.10.357.10">
    <property type="entry name" value="Tetracycline Repressor, domain 2"/>
    <property type="match status" value="1"/>
</dbReference>
<accession>A0ABY3B3C2</accession>
<proteinExistence type="predicted"/>
<dbReference type="RefSeq" id="WP_064796921.1">
    <property type="nucleotide sequence ID" value="NZ_VIJZ01000005.1"/>
</dbReference>
<gene>
    <name evidence="4" type="ORF">FKV70_13905</name>
</gene>
<evidence type="ECO:0000313" key="4">
    <source>
        <dbReference type="EMBL" id="TQR98247.1"/>
    </source>
</evidence>
<feature type="domain" description="HTH tetR-type" evidence="3">
    <location>
        <begin position="8"/>
        <end position="68"/>
    </location>
</feature>
<name>A0ABY3B3C2_9BACL</name>
<evidence type="ECO:0000259" key="3">
    <source>
        <dbReference type="PROSITE" id="PS50977"/>
    </source>
</evidence>
<evidence type="ECO:0000256" key="1">
    <source>
        <dbReference type="ARBA" id="ARBA00023125"/>
    </source>
</evidence>
<keyword evidence="1 2" id="KW-0238">DNA-binding</keyword>
<dbReference type="InterPro" id="IPR009057">
    <property type="entry name" value="Homeodomain-like_sf"/>
</dbReference>
<protein>
    <submittedName>
        <fullName evidence="4">TetR/AcrR family transcriptional regulator</fullName>
    </submittedName>
</protein>
<organism evidence="4 5">
    <name type="scientific">Paenibacillus ottowii</name>
    <dbReference type="NCBI Taxonomy" id="2315729"/>
    <lineage>
        <taxon>Bacteria</taxon>
        <taxon>Bacillati</taxon>
        <taxon>Bacillota</taxon>
        <taxon>Bacilli</taxon>
        <taxon>Bacillales</taxon>
        <taxon>Paenibacillaceae</taxon>
        <taxon>Paenibacillus</taxon>
    </lineage>
</organism>
<evidence type="ECO:0000313" key="5">
    <source>
        <dbReference type="Proteomes" id="UP000319219"/>
    </source>
</evidence>
<comment type="caution">
    <text evidence="4">The sequence shown here is derived from an EMBL/GenBank/DDBJ whole genome shotgun (WGS) entry which is preliminary data.</text>
</comment>